<reference evidence="1" key="1">
    <citation type="journal article" date="2015" name="Nature">
        <title>Complex archaea that bridge the gap between prokaryotes and eukaryotes.</title>
        <authorList>
            <person name="Spang A."/>
            <person name="Saw J.H."/>
            <person name="Jorgensen S.L."/>
            <person name="Zaremba-Niedzwiedzka K."/>
            <person name="Martijn J."/>
            <person name="Lind A.E."/>
            <person name="van Eijk R."/>
            <person name="Schleper C."/>
            <person name="Guy L."/>
            <person name="Ettema T.J."/>
        </authorList>
    </citation>
    <scope>NUCLEOTIDE SEQUENCE</scope>
</reference>
<organism evidence="1">
    <name type="scientific">marine sediment metagenome</name>
    <dbReference type="NCBI Taxonomy" id="412755"/>
    <lineage>
        <taxon>unclassified sequences</taxon>
        <taxon>metagenomes</taxon>
        <taxon>ecological metagenomes</taxon>
    </lineage>
</organism>
<comment type="caution">
    <text evidence="1">The sequence shown here is derived from an EMBL/GenBank/DDBJ whole genome shotgun (WGS) entry which is preliminary data.</text>
</comment>
<name>A0A0F9GQ09_9ZZZZ</name>
<gene>
    <name evidence="1" type="ORF">LCGC14_1800130</name>
</gene>
<dbReference type="EMBL" id="LAZR01017331">
    <property type="protein sequence ID" value="KKM00869.1"/>
    <property type="molecule type" value="Genomic_DNA"/>
</dbReference>
<protein>
    <submittedName>
        <fullName evidence="1">Uncharacterized protein</fullName>
    </submittedName>
</protein>
<dbReference type="AlphaFoldDB" id="A0A0F9GQ09"/>
<proteinExistence type="predicted"/>
<evidence type="ECO:0000313" key="1">
    <source>
        <dbReference type="EMBL" id="KKM00869.1"/>
    </source>
</evidence>
<accession>A0A0F9GQ09</accession>
<sequence length="32" mass="3943">MNYLRDFIGVDENKFADYIKERHQKLKKEKGK</sequence>